<organism evidence="1 2">
    <name type="scientific">Vibrio cincinnatiensis DSM 19608</name>
    <dbReference type="NCBI Taxonomy" id="1123491"/>
    <lineage>
        <taxon>Bacteria</taxon>
        <taxon>Pseudomonadati</taxon>
        <taxon>Pseudomonadota</taxon>
        <taxon>Gammaproteobacteria</taxon>
        <taxon>Vibrionales</taxon>
        <taxon>Vibrionaceae</taxon>
        <taxon>Vibrio</taxon>
    </lineage>
</organism>
<reference evidence="2" key="1">
    <citation type="submission" date="2017-02" db="EMBL/GenBank/DDBJ databases">
        <authorList>
            <person name="Varghese N."/>
            <person name="Submissions S."/>
        </authorList>
    </citation>
    <scope>NUCLEOTIDE SEQUENCE [LARGE SCALE GENOMIC DNA]</scope>
    <source>
        <strain evidence="2">DSM 19608</strain>
    </source>
</reference>
<evidence type="ECO:0000313" key="1">
    <source>
        <dbReference type="EMBL" id="SKA27835.1"/>
    </source>
</evidence>
<accession>A0A1T4SI52</accession>
<sequence length="277" mass="31716">MLVAEFGSRHNGYASCYSDRDLLIVSSDWSRINFAKNYYSNIGFSVTSFHTSKAKYLAKNGSLFFKHVIDESVLISDSSGIYRELNDSWEPQSNYNREIESNIDLLEMINYMPKSKYTANYVVDMLVISVRNILIRLIAETGRYIFDWETLARVAFEYGYISYSDIALISYSRKVKNRYRMGVYDNVSHHVINGLISILNSVQNESFKLRFLSNKSILSLPERFDNGSYKQLKALEAICCLYSFDPSLMPYMELVKDPNYACATSALTNASRGTVNA</sequence>
<protein>
    <recommendedName>
        <fullName evidence="3">Nucleotidyltransferase domain-containing protein</fullName>
    </recommendedName>
</protein>
<evidence type="ECO:0008006" key="3">
    <source>
        <dbReference type="Google" id="ProtNLM"/>
    </source>
</evidence>
<dbReference type="GeneID" id="70581913"/>
<keyword evidence="2" id="KW-1185">Reference proteome</keyword>
<dbReference type="STRING" id="1123491.SAMN02745782_03302"/>
<dbReference type="Proteomes" id="UP000190834">
    <property type="component" value="Unassembled WGS sequence"/>
</dbReference>
<dbReference type="AlphaFoldDB" id="A0A1T4SI52"/>
<proteinExistence type="predicted"/>
<gene>
    <name evidence="1" type="ORF">SAMN02745782_03302</name>
</gene>
<dbReference type="EMBL" id="FUXB01000031">
    <property type="protein sequence ID" value="SKA27835.1"/>
    <property type="molecule type" value="Genomic_DNA"/>
</dbReference>
<dbReference type="SUPFAM" id="SSF81301">
    <property type="entry name" value="Nucleotidyltransferase"/>
    <property type="match status" value="1"/>
</dbReference>
<dbReference type="RefSeq" id="WP_115173899.1">
    <property type="nucleotide sequence ID" value="NZ_FUXB01000031.1"/>
</dbReference>
<evidence type="ECO:0000313" key="2">
    <source>
        <dbReference type="Proteomes" id="UP000190834"/>
    </source>
</evidence>
<dbReference type="OrthoDB" id="1419589at2"/>
<name>A0A1T4SI52_VIBCI</name>
<dbReference type="InterPro" id="IPR043519">
    <property type="entry name" value="NT_sf"/>
</dbReference>